<dbReference type="PANTHER" id="PTHR11559">
    <property type="entry name" value="CARBOXYLESTERASE"/>
    <property type="match status" value="1"/>
</dbReference>
<dbReference type="GO" id="GO:0016787">
    <property type="term" value="F:hydrolase activity"/>
    <property type="evidence" value="ECO:0007669"/>
    <property type="project" value="UniProtKB-KW"/>
</dbReference>
<comment type="similarity">
    <text evidence="1 3">Belongs to the type-B carboxylesterase/lipase family.</text>
</comment>
<evidence type="ECO:0000313" key="7">
    <source>
        <dbReference type="Proteomes" id="UP000247810"/>
    </source>
</evidence>
<dbReference type="InterPro" id="IPR019826">
    <property type="entry name" value="Carboxylesterase_B_AS"/>
</dbReference>
<evidence type="ECO:0000313" key="6">
    <source>
        <dbReference type="EMBL" id="PYH96659.1"/>
    </source>
</evidence>
<feature type="domain" description="Carboxylesterase type B" evidence="5">
    <location>
        <begin position="52"/>
        <end position="550"/>
    </location>
</feature>
<dbReference type="Pfam" id="PF00135">
    <property type="entry name" value="COesterase"/>
    <property type="match status" value="1"/>
</dbReference>
<dbReference type="AlphaFoldDB" id="A0A319DH50"/>
<accession>A0A319DH50</accession>
<dbReference type="EC" id="3.1.1.-" evidence="3"/>
<evidence type="ECO:0000256" key="3">
    <source>
        <dbReference type="RuleBase" id="RU361235"/>
    </source>
</evidence>
<dbReference type="InterPro" id="IPR029058">
    <property type="entry name" value="AB_hydrolase_fold"/>
</dbReference>
<dbReference type="Gene3D" id="3.40.50.1820">
    <property type="entry name" value="alpha/beta hydrolase"/>
    <property type="match status" value="1"/>
</dbReference>
<dbReference type="EMBL" id="KZ825835">
    <property type="protein sequence ID" value="PYH96659.1"/>
    <property type="molecule type" value="Genomic_DNA"/>
</dbReference>
<gene>
    <name evidence="6" type="ORF">BO71DRAFT_396960</name>
</gene>
<organism evidence="6 7">
    <name type="scientific">Aspergillus ellipticus CBS 707.79</name>
    <dbReference type="NCBI Taxonomy" id="1448320"/>
    <lineage>
        <taxon>Eukaryota</taxon>
        <taxon>Fungi</taxon>
        <taxon>Dikarya</taxon>
        <taxon>Ascomycota</taxon>
        <taxon>Pezizomycotina</taxon>
        <taxon>Eurotiomycetes</taxon>
        <taxon>Eurotiomycetidae</taxon>
        <taxon>Eurotiales</taxon>
        <taxon>Aspergillaceae</taxon>
        <taxon>Aspergillus</taxon>
        <taxon>Aspergillus subgen. Circumdati</taxon>
    </lineage>
</organism>
<feature type="region of interest" description="Disordered" evidence="4">
    <location>
        <begin position="1"/>
        <end position="26"/>
    </location>
</feature>
<sequence length="611" mass="66795">MAAFVRQQRGLEDADQAPAATPPQTPCEVLLPSHTTPPSLQRVIGCKSPIAGVEEFRGIPYGIVPARWQHAQLRDRLPEDIFYARRNGPRCPQPQEPNNSDSFQSYLEFPPDVTESEFDCLNLFITRPSLAALAAAGLDAPAATLPVYVYIHGGAYSFGAGTDPMWNPARLVQRSVTFKTPIIVATINYRLNLFGFAAASEIIQAQPDGQQRGCNFGLTDQRTAIRWVHQNIGAFGGDPHQITVGGQSAGGSSSHAHVLEAVLGKRQPLIQRGIVQSGAVGVLGPIPMELADARWAALGRHLGAPEGDAASHVAFMTTVAPADILRATHELGWMVSPLVVDNLTISQRPSGRWNVHLDAEKEPSEEAVSATDSDSGVIAVLIGDTDVEGIIHSGEVGKIKSFEQLRERLEGEVESREFLESLYRAYDFKSNLSATDLQDRALQFLTDIQFGYPVQRSREELIGWEVSGDRKSRVAENARRTAVQSYRMRVGNPFPGPIHGKAHHCVDLIYIYDSFAEALRQADTTLPAKSVPNAALVERVQEDWIRFITAPSVSSQDGFATVYGQDRTATSIDTMSDSEWAKRKDRFNLLERNHHSALQAIKALAGGGHVF</sequence>
<dbReference type="PROSITE" id="PS00122">
    <property type="entry name" value="CARBOXYLESTERASE_B_1"/>
    <property type="match status" value="1"/>
</dbReference>
<dbReference type="OrthoDB" id="3200163at2759"/>
<dbReference type="InterPro" id="IPR050309">
    <property type="entry name" value="Type-B_Carboxylest/Lipase"/>
</dbReference>
<dbReference type="VEuPathDB" id="FungiDB:BO71DRAFT_396960"/>
<dbReference type="InterPro" id="IPR002018">
    <property type="entry name" value="CarbesteraseB"/>
</dbReference>
<name>A0A319DH50_9EURO</name>
<protein>
    <recommendedName>
        <fullName evidence="3">Carboxylic ester hydrolase</fullName>
        <ecNumber evidence="3">3.1.1.-</ecNumber>
    </recommendedName>
</protein>
<dbReference type="SUPFAM" id="SSF53474">
    <property type="entry name" value="alpha/beta-Hydrolases"/>
    <property type="match status" value="1"/>
</dbReference>
<evidence type="ECO:0000256" key="4">
    <source>
        <dbReference type="SAM" id="MobiDB-lite"/>
    </source>
</evidence>
<dbReference type="Proteomes" id="UP000247810">
    <property type="component" value="Unassembled WGS sequence"/>
</dbReference>
<keyword evidence="7" id="KW-1185">Reference proteome</keyword>
<evidence type="ECO:0000256" key="1">
    <source>
        <dbReference type="ARBA" id="ARBA00005964"/>
    </source>
</evidence>
<dbReference type="STRING" id="1448320.A0A319DH50"/>
<evidence type="ECO:0000256" key="2">
    <source>
        <dbReference type="ARBA" id="ARBA00022801"/>
    </source>
</evidence>
<proteinExistence type="inferred from homology"/>
<reference evidence="6 7" key="1">
    <citation type="submission" date="2018-02" db="EMBL/GenBank/DDBJ databases">
        <title>The genomes of Aspergillus section Nigri reveals drivers in fungal speciation.</title>
        <authorList>
            <consortium name="DOE Joint Genome Institute"/>
            <person name="Vesth T.C."/>
            <person name="Nybo J."/>
            <person name="Theobald S."/>
            <person name="Brandl J."/>
            <person name="Frisvad J.C."/>
            <person name="Nielsen K.F."/>
            <person name="Lyhne E.K."/>
            <person name="Kogle M.E."/>
            <person name="Kuo A."/>
            <person name="Riley R."/>
            <person name="Clum A."/>
            <person name="Nolan M."/>
            <person name="Lipzen A."/>
            <person name="Salamov A."/>
            <person name="Henrissat B."/>
            <person name="Wiebenga A."/>
            <person name="De vries R.P."/>
            <person name="Grigoriev I.V."/>
            <person name="Mortensen U.H."/>
            <person name="Andersen M.R."/>
            <person name="Baker S.E."/>
        </authorList>
    </citation>
    <scope>NUCLEOTIDE SEQUENCE [LARGE SCALE GENOMIC DNA]</scope>
    <source>
        <strain evidence="6 7">CBS 707.79</strain>
    </source>
</reference>
<keyword evidence="2 3" id="KW-0378">Hydrolase</keyword>
<evidence type="ECO:0000259" key="5">
    <source>
        <dbReference type="Pfam" id="PF00135"/>
    </source>
</evidence>